<organism evidence="7 8">
    <name type="scientific">Saccharopolyspora endophytica</name>
    <dbReference type="NCBI Taxonomy" id="543886"/>
    <lineage>
        <taxon>Bacteria</taxon>
        <taxon>Bacillati</taxon>
        <taxon>Actinomycetota</taxon>
        <taxon>Actinomycetes</taxon>
        <taxon>Pseudonocardiales</taxon>
        <taxon>Pseudonocardiaceae</taxon>
        <taxon>Saccharopolyspora</taxon>
    </lineage>
</organism>
<dbReference type="Gene3D" id="3.30.300.30">
    <property type="match status" value="1"/>
</dbReference>
<dbReference type="CDD" id="cd12118">
    <property type="entry name" value="ttLC_FACS_AEE21_like"/>
    <property type="match status" value="1"/>
</dbReference>
<dbReference type="Pfam" id="PF00501">
    <property type="entry name" value="AMP-binding"/>
    <property type="match status" value="1"/>
</dbReference>
<dbReference type="Proteomes" id="UP000674084">
    <property type="component" value="Unassembled WGS sequence"/>
</dbReference>
<sequence length="582" mass="63203">MGRVDHVVRPLWTASIGSEVACRDRTCLDASAEIESCDVPGLRVSPDRCALANSRPGGSGWLCSAHPTTGAEGGFRLTGIAFRELSPVSFLERAAAVFADRPAVVDGDRRDTYAQLWDRAQRLAGLLAARGVEPGDRVAVLSPNTHLLLEAHYGVPLAGAVLVALNTRLAPSEIAYVVEHSGASLVLVDAEFREVLGERSIPVIDSESYDDLVDAAEPHRVEVTDERSLLSINYTSGTTGRPKGVMYHHRGAYLQALAMAYHAKLDTSSQYLWTLPMFHTNGWCFPWAVTAAGGVHHCLRKVDPGEVWRAIDAEGITHFCAAPTVLTMLAEHPDARTLDHVLRVFAGGAPPWPALLARMSELGFDIRHLYGLTETFGPAVVCEWQPEWDSADPERRAWLIARQGIANVVAEPVRVTDPEGNDVPADGRTPGEILLRGNDVMLGYYRDPEATENATLDGWFRSGDLGVRHPDGYVELRDRLKDVIISGGENITSIEVENALTAHPDVLEAAVVAAPHKKWGEVPVAFVSLRARSSAGEAELIDFVRARIAAFKAPKKIAFGELPKTSTGKLQKNVLRTRAVAD</sequence>
<dbReference type="PANTHER" id="PTHR43859">
    <property type="entry name" value="ACYL-ACTIVATING ENZYME"/>
    <property type="match status" value="1"/>
</dbReference>
<evidence type="ECO:0000256" key="1">
    <source>
        <dbReference type="ARBA" id="ARBA00006432"/>
    </source>
</evidence>
<dbReference type="Pfam" id="PF13193">
    <property type="entry name" value="AMP-binding_C"/>
    <property type="match status" value="1"/>
</dbReference>
<dbReference type="InterPro" id="IPR045851">
    <property type="entry name" value="AMP-bd_C_sf"/>
</dbReference>
<dbReference type="PROSITE" id="PS00455">
    <property type="entry name" value="AMP_BINDING"/>
    <property type="match status" value="1"/>
</dbReference>
<evidence type="ECO:0000256" key="3">
    <source>
        <dbReference type="ARBA" id="ARBA00022832"/>
    </source>
</evidence>
<comment type="caution">
    <text evidence="7">The sequence shown here is derived from an EMBL/GenBank/DDBJ whole genome shotgun (WGS) entry which is preliminary data.</text>
</comment>
<evidence type="ECO:0000313" key="8">
    <source>
        <dbReference type="Proteomes" id="UP000674084"/>
    </source>
</evidence>
<dbReference type="InterPro" id="IPR000873">
    <property type="entry name" value="AMP-dep_synth/lig_dom"/>
</dbReference>
<dbReference type="Gene3D" id="3.40.50.12780">
    <property type="entry name" value="N-terminal domain of ligase-like"/>
    <property type="match status" value="1"/>
</dbReference>
<reference evidence="7 8" key="1">
    <citation type="submission" date="2021-04" db="EMBL/GenBank/DDBJ databases">
        <title>Whole-genome sequencing of Saccharopolyspora endophytica KCTC 19397.</title>
        <authorList>
            <person name="Ay H."/>
            <person name="Saygin H."/>
            <person name="Sahin N."/>
        </authorList>
    </citation>
    <scope>NUCLEOTIDE SEQUENCE [LARGE SCALE GENOMIC DNA]</scope>
    <source>
        <strain evidence="7 8">KCTC 19397</strain>
    </source>
</reference>
<keyword evidence="8" id="KW-1185">Reference proteome</keyword>
<dbReference type="InterPro" id="IPR025110">
    <property type="entry name" value="AMP-bd_C"/>
</dbReference>
<accession>A0ABS5DPK5</accession>
<keyword evidence="3" id="KW-0276">Fatty acid metabolism</keyword>
<evidence type="ECO:0000256" key="4">
    <source>
        <dbReference type="ARBA" id="ARBA00023098"/>
    </source>
</evidence>
<name>A0ABS5DPK5_9PSEU</name>
<evidence type="ECO:0000256" key="2">
    <source>
        <dbReference type="ARBA" id="ARBA00022598"/>
    </source>
</evidence>
<comment type="similarity">
    <text evidence="1">Belongs to the ATP-dependent AMP-binding enzyme family.</text>
</comment>
<evidence type="ECO:0000313" key="7">
    <source>
        <dbReference type="EMBL" id="MBQ0928188.1"/>
    </source>
</evidence>
<evidence type="ECO:0000259" key="6">
    <source>
        <dbReference type="Pfam" id="PF13193"/>
    </source>
</evidence>
<dbReference type="PANTHER" id="PTHR43859:SF4">
    <property type="entry name" value="BUTANOATE--COA LIGASE AAE1-RELATED"/>
    <property type="match status" value="1"/>
</dbReference>
<evidence type="ECO:0000259" key="5">
    <source>
        <dbReference type="Pfam" id="PF00501"/>
    </source>
</evidence>
<keyword evidence="2" id="KW-0436">Ligase</keyword>
<dbReference type="InterPro" id="IPR042099">
    <property type="entry name" value="ANL_N_sf"/>
</dbReference>
<dbReference type="InterPro" id="IPR020845">
    <property type="entry name" value="AMP-binding_CS"/>
</dbReference>
<dbReference type="SUPFAM" id="SSF56801">
    <property type="entry name" value="Acetyl-CoA synthetase-like"/>
    <property type="match status" value="1"/>
</dbReference>
<dbReference type="EMBL" id="JAGPXE010000017">
    <property type="protein sequence ID" value="MBQ0928188.1"/>
    <property type="molecule type" value="Genomic_DNA"/>
</dbReference>
<protein>
    <submittedName>
        <fullName evidence="7">AMP-binding protein</fullName>
    </submittedName>
</protein>
<feature type="domain" description="AMP-dependent synthetase/ligase" evidence="5">
    <location>
        <begin position="91"/>
        <end position="445"/>
    </location>
</feature>
<proteinExistence type="inferred from homology"/>
<gene>
    <name evidence="7" type="ORF">KBO27_29965</name>
</gene>
<keyword evidence="4" id="KW-0443">Lipid metabolism</keyword>
<feature type="domain" description="AMP-binding enzyme C-terminal" evidence="6">
    <location>
        <begin position="495"/>
        <end position="569"/>
    </location>
</feature>